<gene>
    <name evidence="2" type="ORF">SAMN02910414_00147</name>
</gene>
<dbReference type="STRING" id="1122142.SAMN02910414_00147"/>
<protein>
    <submittedName>
        <fullName evidence="2">Maltose 6'-phosphate phosphatase</fullName>
    </submittedName>
</protein>
<evidence type="ECO:0000259" key="1">
    <source>
        <dbReference type="Pfam" id="PF03372"/>
    </source>
</evidence>
<feature type="domain" description="Endonuclease/exonuclease/phosphatase" evidence="1">
    <location>
        <begin position="4"/>
        <end position="275"/>
    </location>
</feature>
<name>A0A1H3F7A4_9FIRM</name>
<dbReference type="Gene3D" id="3.60.10.10">
    <property type="entry name" value="Endonuclease/exonuclease/phosphatase"/>
    <property type="match status" value="1"/>
</dbReference>
<dbReference type="SUPFAM" id="SSF56219">
    <property type="entry name" value="DNase I-like"/>
    <property type="match status" value="1"/>
</dbReference>
<organism evidence="2 3">
    <name type="scientific">Lachnobacterium bovis DSM 14045</name>
    <dbReference type="NCBI Taxonomy" id="1122142"/>
    <lineage>
        <taxon>Bacteria</taxon>
        <taxon>Bacillati</taxon>
        <taxon>Bacillota</taxon>
        <taxon>Clostridia</taxon>
        <taxon>Lachnospirales</taxon>
        <taxon>Lachnospiraceae</taxon>
        <taxon>Lachnobacterium</taxon>
    </lineage>
</organism>
<reference evidence="2 3" key="1">
    <citation type="submission" date="2016-10" db="EMBL/GenBank/DDBJ databases">
        <authorList>
            <person name="de Groot N.N."/>
        </authorList>
    </citation>
    <scope>NUCLEOTIDE SEQUENCE [LARGE SCALE GENOMIC DNA]</scope>
    <source>
        <strain evidence="2 3">DSM 14045</strain>
    </source>
</reference>
<dbReference type="OrthoDB" id="9812537at2"/>
<dbReference type="Proteomes" id="UP000183918">
    <property type="component" value="Unassembled WGS sequence"/>
</dbReference>
<dbReference type="InterPro" id="IPR005135">
    <property type="entry name" value="Endo/exonuclease/phosphatase"/>
</dbReference>
<dbReference type="AlphaFoldDB" id="A0A1H3F7A4"/>
<evidence type="ECO:0000313" key="2">
    <source>
        <dbReference type="EMBL" id="SDX86074.1"/>
    </source>
</evidence>
<accession>A0A1H3F7A4</accession>
<dbReference type="CDD" id="cd09079">
    <property type="entry name" value="RgfB-like"/>
    <property type="match status" value="1"/>
</dbReference>
<dbReference type="EMBL" id="FNPG01000004">
    <property type="protein sequence ID" value="SDX86074.1"/>
    <property type="molecule type" value="Genomic_DNA"/>
</dbReference>
<proteinExistence type="predicted"/>
<dbReference type="RefSeq" id="WP_074715085.1">
    <property type="nucleotide sequence ID" value="NZ_FNPG01000004.1"/>
</dbReference>
<keyword evidence="3" id="KW-1185">Reference proteome</keyword>
<dbReference type="InterPro" id="IPR036691">
    <property type="entry name" value="Endo/exonu/phosph_ase_sf"/>
</dbReference>
<sequence>MRLLTLNINSHSSKHEKEEYKRIIHEFADYVADEDIELFAIQECSQTHNEDVVDEKKLKNFVASDNQVPIKKDNCAYCIDKILKEKGLEYEWTWTGAKFGYDIYDEGLAIFFKGKIKQANAFYFSKSHNYNNWKSRKALCVKCVADNKNFIFYNLHMGWWNDQDEPFDKQFDFLQEYFKNHNKDVDNVFLLGDFNSPANEKNGGYDYVKNFGWKDTYELAQKKDNGLSVLEEIDGWRDNEVDGMRIDYIWSLKEITVTKSEIVFNNINKPKISDHCGVKIEIQ</sequence>
<evidence type="ECO:0000313" key="3">
    <source>
        <dbReference type="Proteomes" id="UP000183918"/>
    </source>
</evidence>
<dbReference type="Pfam" id="PF03372">
    <property type="entry name" value="Exo_endo_phos"/>
    <property type="match status" value="1"/>
</dbReference>
<dbReference type="GO" id="GO:0003824">
    <property type="term" value="F:catalytic activity"/>
    <property type="evidence" value="ECO:0007669"/>
    <property type="project" value="InterPro"/>
</dbReference>